<name>X1FV44_9ZZZZ</name>
<dbReference type="EMBL" id="BARU01023050">
    <property type="protein sequence ID" value="GAH48877.1"/>
    <property type="molecule type" value="Genomic_DNA"/>
</dbReference>
<dbReference type="Pfam" id="PF01244">
    <property type="entry name" value="Peptidase_M19"/>
    <property type="match status" value="1"/>
</dbReference>
<dbReference type="SUPFAM" id="SSF51556">
    <property type="entry name" value="Metallo-dependent hydrolases"/>
    <property type="match status" value="1"/>
</dbReference>
<reference evidence="1" key="1">
    <citation type="journal article" date="2014" name="Front. Microbiol.">
        <title>High frequency of phylogenetically diverse reductive dehalogenase-homologous genes in deep subseafloor sedimentary metagenomes.</title>
        <authorList>
            <person name="Kawai M."/>
            <person name="Futagami T."/>
            <person name="Toyoda A."/>
            <person name="Takaki Y."/>
            <person name="Nishi S."/>
            <person name="Hori S."/>
            <person name="Arai W."/>
            <person name="Tsubouchi T."/>
            <person name="Morono Y."/>
            <person name="Uchiyama I."/>
            <person name="Ito T."/>
            <person name="Fujiyama A."/>
            <person name="Inagaki F."/>
            <person name="Takami H."/>
        </authorList>
    </citation>
    <scope>NUCLEOTIDE SEQUENCE</scope>
    <source>
        <strain evidence="1">Expedition CK06-06</strain>
    </source>
</reference>
<feature type="non-terminal residue" evidence="1">
    <location>
        <position position="1"/>
    </location>
</feature>
<proteinExistence type="predicted"/>
<evidence type="ECO:0008006" key="2">
    <source>
        <dbReference type="Google" id="ProtNLM"/>
    </source>
</evidence>
<gene>
    <name evidence="1" type="ORF">S03H2_37445</name>
</gene>
<dbReference type="GO" id="GO:0070573">
    <property type="term" value="F:metallodipeptidase activity"/>
    <property type="evidence" value="ECO:0007669"/>
    <property type="project" value="InterPro"/>
</dbReference>
<dbReference type="PROSITE" id="PS51365">
    <property type="entry name" value="RENAL_DIPEPTIDASE_2"/>
    <property type="match status" value="1"/>
</dbReference>
<organism evidence="1">
    <name type="scientific">marine sediment metagenome</name>
    <dbReference type="NCBI Taxonomy" id="412755"/>
    <lineage>
        <taxon>unclassified sequences</taxon>
        <taxon>metagenomes</taxon>
        <taxon>ecological metagenomes</taxon>
    </lineage>
</organism>
<dbReference type="Gene3D" id="3.20.20.140">
    <property type="entry name" value="Metal-dependent hydrolases"/>
    <property type="match status" value="1"/>
</dbReference>
<protein>
    <recommendedName>
        <fullName evidence="2">Membrane dipeptidase</fullName>
    </recommendedName>
</protein>
<dbReference type="GO" id="GO:0006508">
    <property type="term" value="P:proteolysis"/>
    <property type="evidence" value="ECO:0007669"/>
    <property type="project" value="InterPro"/>
</dbReference>
<comment type="caution">
    <text evidence="1">The sequence shown here is derived from an EMBL/GenBank/DDBJ whole genome shotgun (WGS) entry which is preliminary data.</text>
</comment>
<dbReference type="InterPro" id="IPR008257">
    <property type="entry name" value="Pept_M19"/>
</dbReference>
<evidence type="ECO:0000313" key="1">
    <source>
        <dbReference type="EMBL" id="GAH48877.1"/>
    </source>
</evidence>
<sequence>GSGEMGSKSGLTTLGTQLVEEMNRLGMIIDISHMNETGFFDIVELTKDPFIATHSNCSALCDHHRNLTDDQIKALAEKGGVLHLSYCGGFIKKGITRENLDEVSLNDWLDHLDYAIDLVGPNHVGLGSDFDGGCGFPGLSDATMIPNVTRGMVAREYSDEDIEKVLGGNFLRVFNKVIS</sequence>
<dbReference type="InterPro" id="IPR032466">
    <property type="entry name" value="Metal_Hydrolase"/>
</dbReference>
<dbReference type="PANTHER" id="PTHR10443">
    <property type="entry name" value="MICROSOMAL DIPEPTIDASE"/>
    <property type="match status" value="1"/>
</dbReference>
<accession>X1FV44</accession>
<dbReference type="AlphaFoldDB" id="X1FV44"/>
<dbReference type="PANTHER" id="PTHR10443:SF12">
    <property type="entry name" value="DIPEPTIDASE"/>
    <property type="match status" value="1"/>
</dbReference>